<name>A0AAR5P2S7_DENPD</name>
<evidence type="ECO:0000313" key="2">
    <source>
        <dbReference type="Proteomes" id="UP000019118"/>
    </source>
</evidence>
<keyword evidence="2" id="KW-1185">Reference proteome</keyword>
<reference evidence="1" key="2">
    <citation type="submission" date="2024-08" db="UniProtKB">
        <authorList>
            <consortium name="EnsemblMetazoa"/>
        </authorList>
    </citation>
    <scope>IDENTIFICATION</scope>
</reference>
<reference evidence="2" key="1">
    <citation type="journal article" date="2013" name="Genome Biol.">
        <title>Draft genome of the mountain pine beetle, Dendroctonus ponderosae Hopkins, a major forest pest.</title>
        <authorList>
            <person name="Keeling C.I."/>
            <person name="Yuen M.M."/>
            <person name="Liao N.Y."/>
            <person name="Docking T.R."/>
            <person name="Chan S.K."/>
            <person name="Taylor G.A."/>
            <person name="Palmquist D.L."/>
            <person name="Jackman S.D."/>
            <person name="Nguyen A."/>
            <person name="Li M."/>
            <person name="Henderson H."/>
            <person name="Janes J.K."/>
            <person name="Zhao Y."/>
            <person name="Pandoh P."/>
            <person name="Moore R."/>
            <person name="Sperling F.A."/>
            <person name="Huber D.P."/>
            <person name="Birol I."/>
            <person name="Jones S.J."/>
            <person name="Bohlmann J."/>
        </authorList>
    </citation>
    <scope>NUCLEOTIDE SEQUENCE</scope>
</reference>
<dbReference type="Proteomes" id="UP000019118">
    <property type="component" value="Unassembled WGS sequence"/>
</dbReference>
<accession>A0AAR5P2S7</accession>
<proteinExistence type="predicted"/>
<sequence>MASQDNPAEEQGDQVILYKNITSCILATARCGKINPITGQPQTNRLTNIRYGFYGNQLTSVPLYNALQINPAGDLRIIALPATTSIQNYFCPREVNLRESSWMEYDC</sequence>
<dbReference type="KEGG" id="dpa:109533823"/>
<dbReference type="AlphaFoldDB" id="A0AAR5P2S7"/>
<organism evidence="1 2">
    <name type="scientific">Dendroctonus ponderosae</name>
    <name type="common">Mountain pine beetle</name>
    <dbReference type="NCBI Taxonomy" id="77166"/>
    <lineage>
        <taxon>Eukaryota</taxon>
        <taxon>Metazoa</taxon>
        <taxon>Ecdysozoa</taxon>
        <taxon>Arthropoda</taxon>
        <taxon>Hexapoda</taxon>
        <taxon>Insecta</taxon>
        <taxon>Pterygota</taxon>
        <taxon>Neoptera</taxon>
        <taxon>Endopterygota</taxon>
        <taxon>Coleoptera</taxon>
        <taxon>Polyphaga</taxon>
        <taxon>Cucujiformia</taxon>
        <taxon>Curculionidae</taxon>
        <taxon>Scolytinae</taxon>
        <taxon>Dendroctonus</taxon>
    </lineage>
</organism>
<dbReference type="EnsemblMetazoa" id="XM_019899287.1">
    <property type="protein sequence ID" value="XP_019754846.1"/>
    <property type="gene ID" value="LOC109533823"/>
</dbReference>
<dbReference type="GeneID" id="109533823"/>
<protein>
    <submittedName>
        <fullName evidence="1">Uncharacterized protein</fullName>
    </submittedName>
</protein>
<evidence type="ECO:0000313" key="1">
    <source>
        <dbReference type="EnsemblMetazoa" id="XP_019754846.1"/>
    </source>
</evidence>